<evidence type="ECO:0000256" key="6">
    <source>
        <dbReference type="ARBA" id="ARBA00022777"/>
    </source>
</evidence>
<evidence type="ECO:0000313" key="11">
    <source>
        <dbReference type="Proteomes" id="UP000464214"/>
    </source>
</evidence>
<dbReference type="EC" id="2.7.13.3" evidence="2"/>
<dbReference type="SMART" id="SM00387">
    <property type="entry name" value="HATPase_c"/>
    <property type="match status" value="1"/>
</dbReference>
<evidence type="ECO:0000259" key="9">
    <source>
        <dbReference type="PROSITE" id="PS50109"/>
    </source>
</evidence>
<dbReference type="InterPro" id="IPR005467">
    <property type="entry name" value="His_kinase_dom"/>
</dbReference>
<evidence type="ECO:0000256" key="3">
    <source>
        <dbReference type="ARBA" id="ARBA00022553"/>
    </source>
</evidence>
<dbReference type="Gene3D" id="1.10.287.130">
    <property type="match status" value="1"/>
</dbReference>
<protein>
    <recommendedName>
        <fullName evidence="2">histidine kinase</fullName>
        <ecNumber evidence="2">2.7.13.3</ecNumber>
    </recommendedName>
</protein>
<dbReference type="InterPro" id="IPR003594">
    <property type="entry name" value="HATPase_dom"/>
</dbReference>
<gene>
    <name evidence="10" type="ORF">GU926_17245</name>
</gene>
<feature type="transmembrane region" description="Helical" evidence="8">
    <location>
        <begin position="7"/>
        <end position="28"/>
    </location>
</feature>
<dbReference type="AlphaFoldDB" id="A0A6P1P3R9"/>
<dbReference type="EMBL" id="CP047897">
    <property type="protein sequence ID" value="QHL89079.1"/>
    <property type="molecule type" value="Genomic_DNA"/>
</dbReference>
<keyword evidence="5 8" id="KW-0812">Transmembrane</keyword>
<dbReference type="InterPro" id="IPR036890">
    <property type="entry name" value="HATPase_C_sf"/>
</dbReference>
<evidence type="ECO:0000256" key="2">
    <source>
        <dbReference type="ARBA" id="ARBA00012438"/>
    </source>
</evidence>
<evidence type="ECO:0000256" key="8">
    <source>
        <dbReference type="SAM" id="Phobius"/>
    </source>
</evidence>
<dbReference type="PANTHER" id="PTHR45436:SF5">
    <property type="entry name" value="SENSOR HISTIDINE KINASE TRCS"/>
    <property type="match status" value="1"/>
</dbReference>
<dbReference type="SUPFAM" id="SSF47384">
    <property type="entry name" value="Homodimeric domain of signal transducing histidine kinase"/>
    <property type="match status" value="1"/>
</dbReference>
<dbReference type="PROSITE" id="PS50109">
    <property type="entry name" value="HIS_KIN"/>
    <property type="match status" value="1"/>
</dbReference>
<sequence length="421" mass="48257">MKLLNHVTAYFAAILLVVLTAWATIFYYNMLDEIYDSIDDGLENQKILVMQKARQDSTVLQQKDFDEGYYKIRPIAPALGHQYKDRYQDTLMYMQNEKDYEPVRLLTTVFQQGGQYYEMRLITSMVEEDDLIEDLLYSLLWLYLGLLATLLLLNNILLKRIWKPFYTLVHRLRKFKLDGAQPFTSPKSKIEEFALLGQTVEKLLQKNLAVYQSQKIFIENASHELQTPLAISLNKLELLAESPNLQEKELEQIGGILQNLERLTRLNKSLLLLSKIENRQFPEEQVLQLNATVKTVLQDFEDQIAYKKITLTQELDDHCSLTMNPDLANMLVVNLVKNALVHNVQGGFIAVRLTGSTLTIENSGQAAGLDADQLFQRFYKGSSANTSTGLGLAIVKAICDLYGFTINYEHTQSHVLQVKFK</sequence>
<keyword evidence="7 8" id="KW-1133">Transmembrane helix</keyword>
<organism evidence="10 11">
    <name type="scientific">Nibribacter ruber</name>
    <dbReference type="NCBI Taxonomy" id="2698458"/>
    <lineage>
        <taxon>Bacteria</taxon>
        <taxon>Pseudomonadati</taxon>
        <taxon>Bacteroidota</taxon>
        <taxon>Cytophagia</taxon>
        <taxon>Cytophagales</taxon>
        <taxon>Hymenobacteraceae</taxon>
        <taxon>Nibribacter</taxon>
    </lineage>
</organism>
<dbReference type="Pfam" id="PF02518">
    <property type="entry name" value="HATPase_c"/>
    <property type="match status" value="1"/>
</dbReference>
<dbReference type="InterPro" id="IPR050428">
    <property type="entry name" value="TCS_sensor_his_kinase"/>
</dbReference>
<dbReference type="Pfam" id="PF00512">
    <property type="entry name" value="HisKA"/>
    <property type="match status" value="1"/>
</dbReference>
<keyword evidence="8" id="KW-0472">Membrane</keyword>
<evidence type="ECO:0000256" key="5">
    <source>
        <dbReference type="ARBA" id="ARBA00022692"/>
    </source>
</evidence>
<evidence type="ECO:0000313" key="10">
    <source>
        <dbReference type="EMBL" id="QHL89079.1"/>
    </source>
</evidence>
<accession>A0A6P1P3R9</accession>
<dbReference type="CDD" id="cd00082">
    <property type="entry name" value="HisKA"/>
    <property type="match status" value="1"/>
</dbReference>
<dbReference type="GO" id="GO:0000155">
    <property type="term" value="F:phosphorelay sensor kinase activity"/>
    <property type="evidence" value="ECO:0007669"/>
    <property type="project" value="InterPro"/>
</dbReference>
<evidence type="ECO:0000256" key="1">
    <source>
        <dbReference type="ARBA" id="ARBA00000085"/>
    </source>
</evidence>
<comment type="catalytic activity">
    <reaction evidence="1">
        <text>ATP + protein L-histidine = ADP + protein N-phospho-L-histidine.</text>
        <dbReference type="EC" id="2.7.13.3"/>
    </reaction>
</comment>
<keyword evidence="11" id="KW-1185">Reference proteome</keyword>
<dbReference type="Gene3D" id="3.30.565.10">
    <property type="entry name" value="Histidine kinase-like ATPase, C-terminal domain"/>
    <property type="match status" value="1"/>
</dbReference>
<dbReference type="SUPFAM" id="SSF55874">
    <property type="entry name" value="ATPase domain of HSP90 chaperone/DNA topoisomerase II/histidine kinase"/>
    <property type="match status" value="1"/>
</dbReference>
<feature type="transmembrane region" description="Helical" evidence="8">
    <location>
        <begin position="135"/>
        <end position="153"/>
    </location>
</feature>
<dbReference type="SMART" id="SM00388">
    <property type="entry name" value="HisKA"/>
    <property type="match status" value="1"/>
</dbReference>
<name>A0A6P1P3R9_9BACT</name>
<reference evidence="10 11" key="1">
    <citation type="submission" date="2020-01" db="EMBL/GenBank/DDBJ databases">
        <authorList>
            <person name="Kim M."/>
        </authorList>
    </citation>
    <scope>NUCLEOTIDE SEQUENCE [LARGE SCALE GENOMIC DNA]</scope>
    <source>
        <strain evidence="10 11">BT10</strain>
    </source>
</reference>
<evidence type="ECO:0000256" key="7">
    <source>
        <dbReference type="ARBA" id="ARBA00022989"/>
    </source>
</evidence>
<dbReference type="RefSeq" id="WP_160694087.1">
    <property type="nucleotide sequence ID" value="NZ_CP047897.1"/>
</dbReference>
<proteinExistence type="predicted"/>
<dbReference type="GO" id="GO:0005886">
    <property type="term" value="C:plasma membrane"/>
    <property type="evidence" value="ECO:0007669"/>
    <property type="project" value="TreeGrafter"/>
</dbReference>
<dbReference type="InterPro" id="IPR036097">
    <property type="entry name" value="HisK_dim/P_sf"/>
</dbReference>
<dbReference type="Proteomes" id="UP000464214">
    <property type="component" value="Chromosome"/>
</dbReference>
<keyword evidence="3" id="KW-0597">Phosphoprotein</keyword>
<evidence type="ECO:0000256" key="4">
    <source>
        <dbReference type="ARBA" id="ARBA00022679"/>
    </source>
</evidence>
<keyword evidence="6 10" id="KW-0418">Kinase</keyword>
<dbReference type="KEGG" id="nib:GU926_17245"/>
<dbReference type="InterPro" id="IPR003661">
    <property type="entry name" value="HisK_dim/P_dom"/>
</dbReference>
<keyword evidence="4" id="KW-0808">Transferase</keyword>
<feature type="domain" description="Histidine kinase" evidence="9">
    <location>
        <begin position="220"/>
        <end position="421"/>
    </location>
</feature>
<dbReference type="PANTHER" id="PTHR45436">
    <property type="entry name" value="SENSOR HISTIDINE KINASE YKOH"/>
    <property type="match status" value="1"/>
</dbReference>